<feature type="binding site" evidence="11">
    <location>
        <position position="30"/>
    </location>
    <ligand>
        <name>FMN</name>
        <dbReference type="ChEBI" id="CHEBI:58210"/>
    </ligand>
</feature>
<comment type="subcellular location">
    <subcellularLocation>
        <location evidence="1 11">Cytoplasm</location>
    </subcellularLocation>
</comment>
<evidence type="ECO:0000256" key="8">
    <source>
        <dbReference type="ARBA" id="ARBA00022975"/>
    </source>
</evidence>
<dbReference type="PANTHER" id="PTHR48109">
    <property type="entry name" value="DIHYDROOROTATE DEHYDROGENASE (QUINONE), MITOCHONDRIAL-RELATED"/>
    <property type="match status" value="1"/>
</dbReference>
<evidence type="ECO:0000256" key="5">
    <source>
        <dbReference type="ARBA" id="ARBA00022490"/>
    </source>
</evidence>
<evidence type="ECO:0000256" key="11">
    <source>
        <dbReference type="HAMAP-Rule" id="MF_00224"/>
    </source>
</evidence>
<dbReference type="HAMAP" id="MF_00224">
    <property type="entry name" value="DHO_dh_type1"/>
    <property type="match status" value="1"/>
</dbReference>
<evidence type="ECO:0000256" key="1">
    <source>
        <dbReference type="ARBA" id="ARBA00004496"/>
    </source>
</evidence>
<dbReference type="PIRSF" id="PIRSF000164">
    <property type="entry name" value="DHO_oxidase"/>
    <property type="match status" value="1"/>
</dbReference>
<feature type="binding site" evidence="11">
    <location>
        <begin position="54"/>
        <end position="55"/>
    </location>
    <ligand>
        <name>FMN</name>
        <dbReference type="ChEBI" id="CHEBI:58210"/>
    </ligand>
</feature>
<evidence type="ECO:0000256" key="7">
    <source>
        <dbReference type="ARBA" id="ARBA00022643"/>
    </source>
</evidence>
<dbReference type="GO" id="GO:0005737">
    <property type="term" value="C:cytoplasm"/>
    <property type="evidence" value="ECO:0007669"/>
    <property type="project" value="UniProtKB-SubCell"/>
</dbReference>
<proteinExistence type="inferred from homology"/>
<feature type="binding site" evidence="11">
    <location>
        <position position="136"/>
    </location>
    <ligand>
        <name>FMN</name>
        <dbReference type="ChEBI" id="CHEBI:58210"/>
    </ligand>
</feature>
<dbReference type="InterPro" id="IPR033888">
    <property type="entry name" value="DHOD_1B"/>
</dbReference>
<dbReference type="PROSITE" id="PS00912">
    <property type="entry name" value="DHODEHASE_2"/>
    <property type="match status" value="1"/>
</dbReference>
<dbReference type="InterPro" id="IPR050074">
    <property type="entry name" value="DHO_dehydrogenase"/>
</dbReference>
<comment type="function">
    <text evidence="11">Catalyzes the conversion of dihydroorotate to orotate.</text>
</comment>
<keyword evidence="9 11" id="KW-0560">Oxidoreductase</keyword>
<feature type="active site" description="Nucleophile" evidence="11">
    <location>
        <position position="139"/>
    </location>
</feature>
<gene>
    <name evidence="11 13" type="primary">pyrD</name>
    <name evidence="13" type="ordered locus">LI0712</name>
</gene>
<dbReference type="FunFam" id="3.20.20.70:FF:000027">
    <property type="entry name" value="Dihydropyrimidine dehydrogenase [NADP(+)]"/>
    <property type="match status" value="1"/>
</dbReference>
<feature type="binding site" evidence="11">
    <location>
        <position position="136"/>
    </location>
    <ligand>
        <name>substrate</name>
    </ligand>
</feature>
<comment type="cofactor">
    <cofactor evidence="11">
        <name>FMN</name>
        <dbReference type="ChEBI" id="CHEBI:58210"/>
    </cofactor>
    <text evidence="11">Binds 1 FMN per subunit.</text>
</comment>
<evidence type="ECO:0000256" key="3">
    <source>
        <dbReference type="ARBA" id="ARBA00008008"/>
    </source>
</evidence>
<dbReference type="STRING" id="363253.LI0712"/>
<dbReference type="GO" id="GO:0006207">
    <property type="term" value="P:'de novo' pyrimidine nucleobase biosynthetic process"/>
    <property type="evidence" value="ECO:0007669"/>
    <property type="project" value="InterPro"/>
</dbReference>
<dbReference type="UniPathway" id="UPA00070"/>
<feature type="binding site" evidence="11">
    <location>
        <position position="201"/>
    </location>
    <ligand>
        <name>FMN</name>
        <dbReference type="ChEBI" id="CHEBI:58210"/>
    </ligand>
</feature>
<feature type="binding site" evidence="11">
    <location>
        <begin position="202"/>
        <end position="203"/>
    </location>
    <ligand>
        <name>substrate</name>
    </ligand>
</feature>
<keyword evidence="5 11" id="KW-0963">Cytoplasm</keyword>
<dbReference type="SUPFAM" id="SSF51395">
    <property type="entry name" value="FMN-linked oxidoreductases"/>
    <property type="match status" value="1"/>
</dbReference>
<feature type="domain" description="Dihydroorotate dehydrogenase catalytic" evidence="12">
    <location>
        <begin position="20"/>
        <end position="293"/>
    </location>
</feature>
<feature type="binding site" evidence="11">
    <location>
        <position position="108"/>
    </location>
    <ligand>
        <name>FMN</name>
        <dbReference type="ChEBI" id="CHEBI:58210"/>
    </ligand>
</feature>
<evidence type="ECO:0000256" key="10">
    <source>
        <dbReference type="ARBA" id="ARBA00023027"/>
    </source>
</evidence>
<dbReference type="PANTHER" id="PTHR48109:SF1">
    <property type="entry name" value="DIHYDROOROTATE DEHYDROGENASE (FUMARATE)"/>
    <property type="match status" value="1"/>
</dbReference>
<dbReference type="InterPro" id="IPR024920">
    <property type="entry name" value="Dihydroorotate_DH_1"/>
</dbReference>
<evidence type="ECO:0000259" key="12">
    <source>
        <dbReference type="Pfam" id="PF01180"/>
    </source>
</evidence>
<dbReference type="PROSITE" id="PS00911">
    <property type="entry name" value="DHODEHASE_1"/>
    <property type="match status" value="1"/>
</dbReference>
<dbReference type="AlphaFoldDB" id="Q1MQG1"/>
<evidence type="ECO:0000313" key="14">
    <source>
        <dbReference type="Proteomes" id="UP000002430"/>
    </source>
</evidence>
<evidence type="ECO:0000256" key="6">
    <source>
        <dbReference type="ARBA" id="ARBA00022630"/>
    </source>
</evidence>
<dbReference type="HOGENOM" id="CLU_042042_0_0_7"/>
<evidence type="ECO:0000256" key="9">
    <source>
        <dbReference type="ARBA" id="ARBA00023002"/>
    </source>
</evidence>
<dbReference type="GO" id="GO:0044205">
    <property type="term" value="P:'de novo' UMP biosynthetic process"/>
    <property type="evidence" value="ECO:0007669"/>
    <property type="project" value="UniProtKB-UniRule"/>
</dbReference>
<feature type="binding site" evidence="11">
    <location>
        <position position="54"/>
    </location>
    <ligand>
        <name>substrate</name>
    </ligand>
</feature>
<comment type="similarity">
    <text evidence="3 11">Belongs to the dihydroorotate dehydrogenase family. Type 1 subfamily.</text>
</comment>
<dbReference type="CDD" id="cd04740">
    <property type="entry name" value="DHOD_1B_like"/>
    <property type="match status" value="1"/>
</dbReference>
<comment type="catalytic activity">
    <reaction evidence="11">
        <text>(S)-dihydroorotate + A = orotate + AH2</text>
        <dbReference type="Rhea" id="RHEA:18073"/>
        <dbReference type="ChEBI" id="CHEBI:13193"/>
        <dbReference type="ChEBI" id="CHEBI:17499"/>
        <dbReference type="ChEBI" id="CHEBI:30839"/>
        <dbReference type="ChEBI" id="CHEBI:30864"/>
    </reaction>
</comment>
<feature type="binding site" evidence="11">
    <location>
        <begin position="253"/>
        <end position="254"/>
    </location>
    <ligand>
        <name>FMN</name>
        <dbReference type="ChEBI" id="CHEBI:58210"/>
    </ligand>
</feature>
<keyword evidence="10" id="KW-0520">NAD</keyword>
<dbReference type="NCBIfam" id="NF005574">
    <property type="entry name" value="PRK07259.1"/>
    <property type="match status" value="1"/>
</dbReference>
<dbReference type="eggNOG" id="COG0167">
    <property type="taxonomic scope" value="Bacteria"/>
</dbReference>
<keyword evidence="14" id="KW-1185">Reference proteome</keyword>
<dbReference type="InterPro" id="IPR005720">
    <property type="entry name" value="Dihydroorotate_DH_cat"/>
</dbReference>
<comment type="subunit">
    <text evidence="4">Heterotetramer of 2 PyrK and 2 PyrD type B subunits.</text>
</comment>
<feature type="binding site" evidence="11">
    <location>
        <position position="175"/>
    </location>
    <ligand>
        <name>FMN</name>
        <dbReference type="ChEBI" id="CHEBI:58210"/>
    </ligand>
</feature>
<evidence type="ECO:0000256" key="4">
    <source>
        <dbReference type="ARBA" id="ARBA00011669"/>
    </source>
</evidence>
<protein>
    <recommendedName>
        <fullName evidence="11">Dihydroorotate dehydrogenase</fullName>
        <shortName evidence="11">DHOD</shortName>
        <shortName evidence="11">DHODase</shortName>
        <shortName evidence="11">DHOdehase</shortName>
        <ecNumber evidence="11">1.3.-.-</ecNumber>
    </recommendedName>
</protein>
<keyword evidence="7 11" id="KW-0288">FMN</keyword>
<dbReference type="EC" id="1.3.-.-" evidence="11"/>
<dbReference type="Pfam" id="PF01180">
    <property type="entry name" value="DHO_dh"/>
    <property type="match status" value="1"/>
</dbReference>
<dbReference type="InterPro" id="IPR012135">
    <property type="entry name" value="Dihydroorotate_DH_1_2"/>
</dbReference>
<dbReference type="InterPro" id="IPR013785">
    <property type="entry name" value="Aldolase_TIM"/>
</dbReference>
<dbReference type="InterPro" id="IPR049622">
    <property type="entry name" value="Dihydroorotate_DH_I"/>
</dbReference>
<accession>Q1MQG1</accession>
<feature type="binding site" evidence="11">
    <location>
        <position position="227"/>
    </location>
    <ligand>
        <name>FMN</name>
        <dbReference type="ChEBI" id="CHEBI:58210"/>
    </ligand>
</feature>
<dbReference type="Proteomes" id="UP000002430">
    <property type="component" value="Chromosome"/>
</dbReference>
<dbReference type="Gene3D" id="3.20.20.70">
    <property type="entry name" value="Aldolase class I"/>
    <property type="match status" value="1"/>
</dbReference>
<feature type="binding site" evidence="11">
    <location>
        <begin position="275"/>
        <end position="276"/>
    </location>
    <ligand>
        <name>FMN</name>
        <dbReference type="ChEBI" id="CHEBI:58210"/>
    </ligand>
</feature>
<dbReference type="InterPro" id="IPR001295">
    <property type="entry name" value="Dihydroorotate_DH_CS"/>
</dbReference>
<evidence type="ECO:0000256" key="2">
    <source>
        <dbReference type="ARBA" id="ARBA00004725"/>
    </source>
</evidence>
<dbReference type="KEGG" id="lip:LI0712"/>
<feature type="binding site" evidence="11">
    <location>
        <begin position="78"/>
        <end position="82"/>
    </location>
    <ligand>
        <name>substrate</name>
    </ligand>
</feature>
<dbReference type="NCBIfam" id="TIGR01037">
    <property type="entry name" value="pyrD_sub1_fam"/>
    <property type="match status" value="1"/>
</dbReference>
<dbReference type="GO" id="GO:0004152">
    <property type="term" value="F:dihydroorotate dehydrogenase activity"/>
    <property type="evidence" value="ECO:0007669"/>
    <property type="project" value="UniProtKB-UniRule"/>
</dbReference>
<dbReference type="EMBL" id="AM180252">
    <property type="protein sequence ID" value="CAJ54766.1"/>
    <property type="molecule type" value="Genomic_DNA"/>
</dbReference>
<keyword evidence="6 11" id="KW-0285">Flavoprotein</keyword>
<organism evidence="13 14">
    <name type="scientific">Lawsonia intracellularis (strain PHE/MN1-00)</name>
    <dbReference type="NCBI Taxonomy" id="363253"/>
    <lineage>
        <taxon>Bacteria</taxon>
        <taxon>Pseudomonadati</taxon>
        <taxon>Thermodesulfobacteriota</taxon>
        <taxon>Desulfovibrionia</taxon>
        <taxon>Desulfovibrionales</taxon>
        <taxon>Desulfovibrionaceae</taxon>
        <taxon>Lawsonia</taxon>
    </lineage>
</organism>
<comment type="pathway">
    <text evidence="2 11">Pyrimidine metabolism; UMP biosynthesis via de novo pathway.</text>
</comment>
<evidence type="ECO:0000313" key="13">
    <source>
        <dbReference type="EMBL" id="CAJ54766.1"/>
    </source>
</evidence>
<sequence>MRITMDNYTVSLTTTSSIPLVLKNPVLTASGTFGYGAEFIGYGDLSQLGGIIVKGLSLKPRKGNPLPRIAETPCGMLNTIGLQNDGVELFIQKKLPRLPWKETPVIANLYATSVEEFSELTAILAAEEGVAALEVNVSCPNVKSGGTFFGQDPSLAAKVTEAVCKNAGSKPVMVKLSPNVTDITIIAKAVESAGADAISCINTLTGMAVDIRKRKSLLSTVIGGLSGPGIKPIALRCVWEVCKAVNIPVIGIGGITSARDVLEFILVGAHAVQIGTMNFIQPDIAFRIAEALPIICNELGIKNFDSFRGSLQVE</sequence>
<name>Q1MQG1_LAWIP</name>
<reference evidence="13 14" key="1">
    <citation type="submission" date="2005-11" db="EMBL/GenBank/DDBJ databases">
        <title>The complete genome sequence of Lawsonia intracellularis: the causative agent of proliferative enteropathy.</title>
        <authorList>
            <person name="Kaur K."/>
            <person name="Zhang Q."/>
            <person name="Beckler D."/>
            <person name="Munir S."/>
            <person name="Li L."/>
            <person name="Kinsley K."/>
            <person name="Herron L."/>
            <person name="Peterson A."/>
            <person name="May B."/>
            <person name="Singh S."/>
            <person name="Gebhart C."/>
            <person name="Kapur V."/>
        </authorList>
    </citation>
    <scope>NUCLEOTIDE SEQUENCE [LARGE SCALE GENOMIC DNA]</scope>
    <source>
        <strain evidence="13 14">PHE/MN1-00</strain>
    </source>
</reference>
<keyword evidence="8 11" id="KW-0665">Pyrimidine biosynthesis</keyword>